<dbReference type="STRING" id="645517.A6F65_01036"/>
<organism evidence="3 4">
    <name type="scientific">Paraurantiacibacter namhicola</name>
    <dbReference type="NCBI Taxonomy" id="645517"/>
    <lineage>
        <taxon>Bacteria</taxon>
        <taxon>Pseudomonadati</taxon>
        <taxon>Pseudomonadota</taxon>
        <taxon>Alphaproteobacteria</taxon>
        <taxon>Sphingomonadales</taxon>
        <taxon>Erythrobacteraceae</taxon>
        <taxon>Paraurantiacibacter</taxon>
    </lineage>
</organism>
<accession>A0A1C7D7C2</accession>
<evidence type="ECO:0000313" key="4">
    <source>
        <dbReference type="Proteomes" id="UP000092698"/>
    </source>
</evidence>
<dbReference type="KEGG" id="anh:A6F65_01036"/>
<dbReference type="OrthoDB" id="6057763at2"/>
<evidence type="ECO:0000313" key="3">
    <source>
        <dbReference type="EMBL" id="ANU07345.1"/>
    </source>
</evidence>
<sequence length="270" mass="28987">MSEVSKCVLAVSALALAACGNSDATASEEPAPAAGASAAEASPPATPAAGPAEKPLIPRRFQGQFDYNSSTACQNPDTFMSIGPDWISRQGGAPEAVVTAQDVGGNSVELEYAPDPEYPGEDQRFGLTLSANGQNLTVSFPQMSGMNYVRCAGKPRSKAELERLQAEADSGIPAKYRGRWSVESEAACTANDIDDIVVEKDRVRLQDGAVTKLSDFERIDNYNYQATGAYTTSDFEGEPFKLTLRIRGEGTVLVYDMWEQGTTVYDRRCD</sequence>
<feature type="region of interest" description="Disordered" evidence="1">
    <location>
        <begin position="24"/>
        <end position="54"/>
    </location>
</feature>
<name>A0A1C7D7C2_9SPHN</name>
<feature type="chain" id="PRO_5008884371" description="Lipoprotein" evidence="2">
    <location>
        <begin position="18"/>
        <end position="270"/>
    </location>
</feature>
<evidence type="ECO:0000256" key="2">
    <source>
        <dbReference type="SAM" id="SignalP"/>
    </source>
</evidence>
<gene>
    <name evidence="3" type="ORF">A6F65_01036</name>
</gene>
<keyword evidence="4" id="KW-1185">Reference proteome</keyword>
<evidence type="ECO:0008006" key="5">
    <source>
        <dbReference type="Google" id="ProtNLM"/>
    </source>
</evidence>
<proteinExistence type="predicted"/>
<feature type="compositionally biased region" description="Low complexity" evidence="1">
    <location>
        <begin position="24"/>
        <end position="53"/>
    </location>
</feature>
<dbReference type="AlphaFoldDB" id="A0A1C7D7C2"/>
<protein>
    <recommendedName>
        <fullName evidence="5">Lipoprotein</fullName>
    </recommendedName>
</protein>
<dbReference type="RefSeq" id="WP_157093063.1">
    <property type="nucleotide sequence ID" value="NZ_CP016545.1"/>
</dbReference>
<evidence type="ECO:0000256" key="1">
    <source>
        <dbReference type="SAM" id="MobiDB-lite"/>
    </source>
</evidence>
<dbReference type="PROSITE" id="PS51257">
    <property type="entry name" value="PROKAR_LIPOPROTEIN"/>
    <property type="match status" value="1"/>
</dbReference>
<feature type="signal peptide" evidence="2">
    <location>
        <begin position="1"/>
        <end position="17"/>
    </location>
</feature>
<dbReference type="EMBL" id="CP016545">
    <property type="protein sequence ID" value="ANU07345.1"/>
    <property type="molecule type" value="Genomic_DNA"/>
</dbReference>
<dbReference type="Proteomes" id="UP000092698">
    <property type="component" value="Chromosome"/>
</dbReference>
<reference evidence="3 4" key="1">
    <citation type="submission" date="2016-07" db="EMBL/GenBank/DDBJ databases">
        <title>Complete genome sequence of Altererythrobacter namhicola JCM 16345T, containing esterase-encoding genes.</title>
        <authorList>
            <person name="Cheng H."/>
            <person name="Wu Y.-H."/>
            <person name="Jian S.-L."/>
            <person name="Huo Y.-Y."/>
            <person name="Wang C.-S."/>
            <person name="Xu X.-W."/>
        </authorList>
    </citation>
    <scope>NUCLEOTIDE SEQUENCE [LARGE SCALE GENOMIC DNA]</scope>
    <source>
        <strain evidence="3 4">JCM 16345</strain>
    </source>
</reference>
<keyword evidence="2" id="KW-0732">Signal</keyword>